<organism evidence="1 2">
    <name type="scientific">Streptomyces albus (strain ATCC 21838 / DSM 41398 / FERM P-419 / JCM 4703 / NBRC 107858)</name>
    <dbReference type="NCBI Taxonomy" id="1081613"/>
    <lineage>
        <taxon>Bacteria</taxon>
        <taxon>Bacillati</taxon>
        <taxon>Actinomycetota</taxon>
        <taxon>Actinomycetes</taxon>
        <taxon>Kitasatosporales</taxon>
        <taxon>Streptomycetaceae</taxon>
        <taxon>Streptomyces</taxon>
    </lineage>
</organism>
<name>A0A0B5EWI6_STRA4</name>
<accession>A0A0B5EWI6</accession>
<evidence type="ECO:0000313" key="1">
    <source>
        <dbReference type="EMBL" id="AJE83585.1"/>
    </source>
</evidence>
<sequence>MQRAAVRLPTIPASPCKDHMTVLFHRGIELRDFTLHDEPHHQVGREK</sequence>
<dbReference type="Proteomes" id="UP000031523">
    <property type="component" value="Chromosome"/>
</dbReference>
<evidence type="ECO:0000313" key="2">
    <source>
        <dbReference type="Proteomes" id="UP000031523"/>
    </source>
</evidence>
<protein>
    <submittedName>
        <fullName evidence="1">Uncharacterized protein</fullName>
    </submittedName>
</protein>
<reference evidence="1 2" key="1">
    <citation type="submission" date="2015-01" db="EMBL/GenBank/DDBJ databases">
        <title>Enhanced salinomycin production by adjusting the supply of polyketide extender units in Streptomyce albus DSM 41398.</title>
        <authorList>
            <person name="Lu C."/>
        </authorList>
    </citation>
    <scope>NUCLEOTIDE SEQUENCE [LARGE SCALE GENOMIC DNA]</scope>
    <source>
        <strain evidence="2">ATCC 21838 / DSM 41398 / FERM P-419 / JCM 4703 / NBRC 107858</strain>
    </source>
</reference>
<dbReference type="KEGG" id="sals:SLNWT_3209"/>
<gene>
    <name evidence="1" type="ORF">SLNWT_3209</name>
</gene>
<keyword evidence="2" id="KW-1185">Reference proteome</keyword>
<proteinExistence type="predicted"/>
<dbReference type="AlphaFoldDB" id="A0A0B5EWI6"/>
<dbReference type="EMBL" id="CP010519">
    <property type="protein sequence ID" value="AJE83585.1"/>
    <property type="molecule type" value="Genomic_DNA"/>
</dbReference>